<keyword evidence="1" id="KW-1133">Transmembrane helix</keyword>
<keyword evidence="1" id="KW-0472">Membrane</keyword>
<dbReference type="EMBL" id="FRAD01000027">
    <property type="protein sequence ID" value="SHK42846.1"/>
    <property type="molecule type" value="Genomic_DNA"/>
</dbReference>
<reference evidence="2 3" key="1">
    <citation type="submission" date="2016-11" db="EMBL/GenBank/DDBJ databases">
        <authorList>
            <person name="Jaros S."/>
            <person name="Januszkiewicz K."/>
            <person name="Wedrychowicz H."/>
        </authorList>
    </citation>
    <scope>NUCLEOTIDE SEQUENCE [LARGE SCALE GENOMIC DNA]</scope>
    <source>
        <strain evidence="2 3">DSM 3090</strain>
    </source>
</reference>
<evidence type="ECO:0000256" key="1">
    <source>
        <dbReference type="SAM" id="Phobius"/>
    </source>
</evidence>
<dbReference type="AlphaFoldDB" id="A0A1M6SDS3"/>
<evidence type="ECO:0000313" key="3">
    <source>
        <dbReference type="Proteomes" id="UP000183952"/>
    </source>
</evidence>
<gene>
    <name evidence="2" type="ORF">SAMN02745248_02527</name>
</gene>
<evidence type="ECO:0000313" key="2">
    <source>
        <dbReference type="EMBL" id="SHK42846.1"/>
    </source>
</evidence>
<accession>A0A1M6SDS3</accession>
<keyword evidence="3" id="KW-1185">Reference proteome</keyword>
<proteinExistence type="predicted"/>
<sequence>MKKTRKILKYIFILIISILFIRFLSLIIPISIDKEYVCKEIKLDDPSYEVERTIKIKGKYYLNLHDDRFKGHISISGYNIDNKLMDEIIFSHNDERKLGHMSYFTESEDKDLFKRQYYSLGLIDQRTILKKPYMLILKQDGSWAPNDGICIIPPYDDKEKAMEILNENLRSKWYFIDVKPD</sequence>
<name>A0A1M6SDS3_9CLOT</name>
<dbReference type="RefSeq" id="WP_072904423.1">
    <property type="nucleotide sequence ID" value="NZ_FRAD01000027.1"/>
</dbReference>
<keyword evidence="1" id="KW-0812">Transmembrane</keyword>
<feature type="transmembrane region" description="Helical" evidence="1">
    <location>
        <begin position="7"/>
        <end position="32"/>
    </location>
</feature>
<dbReference type="Proteomes" id="UP000183952">
    <property type="component" value="Unassembled WGS sequence"/>
</dbReference>
<protein>
    <submittedName>
        <fullName evidence="2">Uncharacterized protein</fullName>
    </submittedName>
</protein>
<organism evidence="2 3">
    <name type="scientific">Hathewaya proteolytica DSM 3090</name>
    <dbReference type="NCBI Taxonomy" id="1121331"/>
    <lineage>
        <taxon>Bacteria</taxon>
        <taxon>Bacillati</taxon>
        <taxon>Bacillota</taxon>
        <taxon>Clostridia</taxon>
        <taxon>Eubacteriales</taxon>
        <taxon>Clostridiaceae</taxon>
        <taxon>Hathewaya</taxon>
    </lineage>
</organism>
<dbReference type="OrthoDB" id="2971011at2"/>